<evidence type="ECO:0000313" key="1">
    <source>
        <dbReference type="EMBL" id="KAL0930130.1"/>
    </source>
</evidence>
<protein>
    <submittedName>
        <fullName evidence="1">Uncharacterized protein</fullName>
    </submittedName>
</protein>
<dbReference type="Proteomes" id="UP000805649">
    <property type="component" value="Unassembled WGS sequence"/>
</dbReference>
<sequence>MKFLAILAAVSAVSALASDASERIDSNPGAIELHPTAQELQRSSSGFTKVVRSDVEGLPLGKRLNGIPIPYNVEHPERVILGGVVITFTMVGKWIRQGTGSAYVYVCKSMTLTNTTEQKKAISVIGNGISYFVNKIFTGHRIDSIRAPEGGFPAQVDIVVGNA</sequence>
<organism evidence="1 2">
    <name type="scientific">Colletotrichum truncatum</name>
    <name type="common">Anthracnose fungus</name>
    <name type="synonym">Colletotrichum capsici</name>
    <dbReference type="NCBI Taxonomy" id="5467"/>
    <lineage>
        <taxon>Eukaryota</taxon>
        <taxon>Fungi</taxon>
        <taxon>Dikarya</taxon>
        <taxon>Ascomycota</taxon>
        <taxon>Pezizomycotina</taxon>
        <taxon>Sordariomycetes</taxon>
        <taxon>Hypocreomycetidae</taxon>
        <taxon>Glomerellales</taxon>
        <taxon>Glomerellaceae</taxon>
        <taxon>Colletotrichum</taxon>
        <taxon>Colletotrichum truncatum species complex</taxon>
    </lineage>
</organism>
<dbReference type="EMBL" id="VUJX02000012">
    <property type="protein sequence ID" value="KAL0930130.1"/>
    <property type="molecule type" value="Genomic_DNA"/>
</dbReference>
<accession>A0ACC3YE98</accession>
<name>A0ACC3YE98_COLTU</name>
<proteinExistence type="predicted"/>
<keyword evidence="2" id="KW-1185">Reference proteome</keyword>
<comment type="caution">
    <text evidence="1">The sequence shown here is derived from an EMBL/GenBank/DDBJ whole genome shotgun (WGS) entry which is preliminary data.</text>
</comment>
<reference evidence="1 2" key="1">
    <citation type="journal article" date="2020" name="Phytopathology">
        <title>Genome Sequence Resources of Colletotrichum truncatum, C. plurivorum, C. musicola, and C. sojae: Four Species Pathogenic to Soybean (Glycine max).</title>
        <authorList>
            <person name="Rogerio F."/>
            <person name="Boufleur T.R."/>
            <person name="Ciampi-Guillardi M."/>
            <person name="Sukno S.A."/>
            <person name="Thon M.R."/>
            <person name="Massola Junior N.S."/>
            <person name="Baroncelli R."/>
        </authorList>
    </citation>
    <scope>NUCLEOTIDE SEQUENCE [LARGE SCALE GENOMIC DNA]</scope>
    <source>
        <strain evidence="1 2">CMES1059</strain>
    </source>
</reference>
<gene>
    <name evidence="1" type="ORF">CTRU02_214950</name>
</gene>
<evidence type="ECO:0000313" key="2">
    <source>
        <dbReference type="Proteomes" id="UP000805649"/>
    </source>
</evidence>